<feature type="domain" description="Alkaline phosphatase-like protein PglZ C-terminal" evidence="4">
    <location>
        <begin position="810"/>
        <end position="908"/>
    </location>
</feature>
<dbReference type="Pfam" id="PF25863">
    <property type="entry name" value="PglZ_C"/>
    <property type="match status" value="1"/>
</dbReference>
<dbReference type="Pfam" id="PF25862">
    <property type="entry name" value="PglZ_1st"/>
    <property type="match status" value="1"/>
</dbReference>
<evidence type="ECO:0000256" key="1">
    <source>
        <dbReference type="SAM" id="MobiDB-lite"/>
    </source>
</evidence>
<reference evidence="5 6" key="1">
    <citation type="submission" date="2021-01" db="EMBL/GenBank/DDBJ databases">
        <title>Whole genome shotgun sequence of Verrucosispora qiuiae NBRC 106684.</title>
        <authorList>
            <person name="Komaki H."/>
            <person name="Tamura T."/>
        </authorList>
    </citation>
    <scope>NUCLEOTIDE SEQUENCE [LARGE SCALE GENOMIC DNA]</scope>
    <source>
        <strain evidence="5 6">NBRC 106684</strain>
    </source>
</reference>
<dbReference type="Proteomes" id="UP000653076">
    <property type="component" value="Unassembled WGS sequence"/>
</dbReference>
<dbReference type="InterPro" id="IPR058882">
    <property type="entry name" value="PglZ_C"/>
</dbReference>
<protein>
    <recommendedName>
        <fullName evidence="7">BREX-2 system phosphatase PglZ</fullName>
    </recommendedName>
</protein>
<dbReference type="NCBIfam" id="NF033446">
    <property type="entry name" value="BREX_PglZ_2"/>
    <property type="match status" value="1"/>
</dbReference>
<gene>
    <name evidence="5" type="ORF">Vqi01_02960</name>
</gene>
<dbReference type="InterPro" id="IPR058880">
    <property type="entry name" value="PglZ_N"/>
</dbReference>
<dbReference type="InterPro" id="IPR058881">
    <property type="entry name" value="PglZ_2nd"/>
</dbReference>
<evidence type="ECO:0000313" key="6">
    <source>
        <dbReference type="Proteomes" id="UP000653076"/>
    </source>
</evidence>
<dbReference type="InterPro" id="IPR047992">
    <property type="entry name" value="BREX_PglZ"/>
</dbReference>
<dbReference type="Pfam" id="PF25861">
    <property type="entry name" value="PglZ_2nd"/>
    <property type="match status" value="1"/>
</dbReference>
<feature type="region of interest" description="Disordered" evidence="1">
    <location>
        <begin position="763"/>
        <end position="789"/>
    </location>
</feature>
<feature type="domain" description="Alkaline phosphatase-like protein PglZ N-terminal" evidence="3">
    <location>
        <begin position="14"/>
        <end position="112"/>
    </location>
</feature>
<evidence type="ECO:0008006" key="7">
    <source>
        <dbReference type="Google" id="ProtNLM"/>
    </source>
</evidence>
<organism evidence="5 6">
    <name type="scientific">Micromonospora qiuiae</name>
    <dbReference type="NCBI Taxonomy" id="502268"/>
    <lineage>
        <taxon>Bacteria</taxon>
        <taxon>Bacillati</taxon>
        <taxon>Actinomycetota</taxon>
        <taxon>Actinomycetes</taxon>
        <taxon>Micromonosporales</taxon>
        <taxon>Micromonosporaceae</taxon>
        <taxon>Micromonospora</taxon>
    </lineage>
</organism>
<keyword evidence="6" id="KW-1185">Reference proteome</keyword>
<name>A0ABQ4J4Q0_9ACTN</name>
<sequence length="914" mass="98045">MTQAAASSQALRISPIALRQKVAQQLDRHRNGDAYPVMVVRAEPDWPYDPTMQLPGGRQARVLPCVSPLAIWEHLVAERDAEVLVLLTDIPESRLGHGVLSRVFRQRVITVEPWDLVVEAFGAQVPDSALEGESWAGEALLDAMPPNGWPKLASRVLTRDVALRHLASVRLGLRRRGESHDDLDAAALLRWSAEVGSVEAFGLLREGERDGLARWLIEQLGRPARALFALVEAGHGADALPLGLVCDALWSTDTPDALRARGRIDQYLGNLDDDPTVRGFAAAAVQVVAGMLGARDRETRLRGNAVLDRAEELLVQFSARGSASHSSILRVGFVQRIEDAAHALLAGLDGSADSALDKAVAALRAHRLADAEADRILRVRMAQRLVRWLGTQVEPAVSVADGVDRQIAEWGWVDFALNHVWAGEDVHPELQRAFRAIHDRAQRRRRDLDESFANRLAAWATTGPGSDGGLLTIENFLPQVVEPLIRKQRPTLLVVLDGMSAAVAVELADQLSEHWVEYDPLAGAVSGRRRAMVAALPTLTAVSRTSLFAGALRSGRQADETRMFDEGRWGKGACLFHKGPARGGAGEVVSGDLAAAMADQSRLVAVVINTVDDSLAHGREGDEPGWQLSDVGFLRSLLDLARSAGRAVLITSDHGHVLERGGEYVKAPDAASARHRGGPGPSGPGEIELTGPRVVAPNNRIVALWDPMLRYRPSKAGYHGGASLAEVTVPLLAFLLPNVSDVPAGWAPVAGGQPDWWEARPATAAVQTAPAPAAPAPRQRRRPPAQTGEGLFDVPEVTSAAAAAPAAGDGALVEALLDTELFKAQHGLTPRRVDLGKIEAAMRALVEAKGVLPLAVLAQRAGESPVRAAGFVITLQRIFNVDNYAVLSLIDEGRTVRLDLALMREQFGLPGALS</sequence>
<evidence type="ECO:0000259" key="4">
    <source>
        <dbReference type="Pfam" id="PF25863"/>
    </source>
</evidence>
<dbReference type="Pfam" id="PF08665">
    <property type="entry name" value="PglZ"/>
    <property type="match status" value="1"/>
</dbReference>
<dbReference type="EMBL" id="BOPC01000004">
    <property type="protein sequence ID" value="GIJ25134.1"/>
    <property type="molecule type" value="Genomic_DNA"/>
</dbReference>
<proteinExistence type="predicted"/>
<feature type="domain" description="Alkaline phosphatase-like protein PglZ second" evidence="2">
    <location>
        <begin position="184"/>
        <end position="327"/>
    </location>
</feature>
<accession>A0ABQ4J4Q0</accession>
<evidence type="ECO:0000259" key="2">
    <source>
        <dbReference type="Pfam" id="PF25861"/>
    </source>
</evidence>
<feature type="region of interest" description="Disordered" evidence="1">
    <location>
        <begin position="668"/>
        <end position="691"/>
    </location>
</feature>
<evidence type="ECO:0000313" key="5">
    <source>
        <dbReference type="EMBL" id="GIJ25134.1"/>
    </source>
</evidence>
<comment type="caution">
    <text evidence="5">The sequence shown here is derived from an EMBL/GenBank/DDBJ whole genome shotgun (WGS) entry which is preliminary data.</text>
</comment>
<dbReference type="RefSeq" id="WP_204032212.1">
    <property type="nucleotide sequence ID" value="NZ_BOPC01000004.1"/>
</dbReference>
<evidence type="ECO:0000259" key="3">
    <source>
        <dbReference type="Pfam" id="PF25862"/>
    </source>
</evidence>